<dbReference type="AlphaFoldDB" id="A0A4S2GW37"/>
<accession>A0A4S2GW37</accession>
<organism evidence="2 3">
    <name type="scientific">Marinicauda algicola</name>
    <dbReference type="NCBI Taxonomy" id="2029849"/>
    <lineage>
        <taxon>Bacteria</taxon>
        <taxon>Pseudomonadati</taxon>
        <taxon>Pseudomonadota</taxon>
        <taxon>Alphaproteobacteria</taxon>
        <taxon>Maricaulales</taxon>
        <taxon>Maricaulaceae</taxon>
        <taxon>Marinicauda</taxon>
    </lineage>
</organism>
<reference evidence="2 3" key="1">
    <citation type="journal article" date="2017" name="Int. J. Syst. Evol. Microbiol.">
        <title>Marinicauda algicola sp. nov., isolated from a marine red alga Rhodosorus marinus.</title>
        <authorList>
            <person name="Jeong S.E."/>
            <person name="Jeon S.H."/>
            <person name="Chun B.H."/>
            <person name="Kim D.W."/>
            <person name="Jeon C.O."/>
        </authorList>
    </citation>
    <scope>NUCLEOTIDE SEQUENCE [LARGE SCALE GENOMIC DNA]</scope>
    <source>
        <strain evidence="2 3">JCM 31718</strain>
    </source>
</reference>
<dbReference type="Gene3D" id="2.10.109.10">
    <property type="entry name" value="Umud Fragment, subunit A"/>
    <property type="match status" value="1"/>
</dbReference>
<name>A0A4S2GW37_9PROT</name>
<dbReference type="InterPro" id="IPR036286">
    <property type="entry name" value="LexA/Signal_pep-like_sf"/>
</dbReference>
<dbReference type="GO" id="GO:0006465">
    <property type="term" value="P:signal peptide processing"/>
    <property type="evidence" value="ECO:0007669"/>
    <property type="project" value="InterPro"/>
</dbReference>
<evidence type="ECO:0000313" key="2">
    <source>
        <dbReference type="EMBL" id="TGY87088.1"/>
    </source>
</evidence>
<proteinExistence type="predicted"/>
<dbReference type="SUPFAM" id="SSF51306">
    <property type="entry name" value="LexA/Signal peptidase"/>
    <property type="match status" value="1"/>
</dbReference>
<dbReference type="Pfam" id="PF10502">
    <property type="entry name" value="Peptidase_S26"/>
    <property type="match status" value="1"/>
</dbReference>
<comment type="caution">
    <text evidence="2">The sequence shown here is derived from an EMBL/GenBank/DDBJ whole genome shotgun (WGS) entry which is preliminary data.</text>
</comment>
<dbReference type="InterPro" id="IPR019533">
    <property type="entry name" value="Peptidase_S26"/>
</dbReference>
<protein>
    <submittedName>
        <fullName evidence="2">S26 family signal peptidase</fullName>
    </submittedName>
</protein>
<evidence type="ECO:0000259" key="1">
    <source>
        <dbReference type="Pfam" id="PF10502"/>
    </source>
</evidence>
<dbReference type="GO" id="GO:0004252">
    <property type="term" value="F:serine-type endopeptidase activity"/>
    <property type="evidence" value="ECO:0007669"/>
    <property type="project" value="InterPro"/>
</dbReference>
<gene>
    <name evidence="2" type="ORF">E5163_16485</name>
</gene>
<feature type="domain" description="Peptidase S26" evidence="1">
    <location>
        <begin position="22"/>
        <end position="174"/>
    </location>
</feature>
<dbReference type="Proteomes" id="UP000308054">
    <property type="component" value="Unassembled WGS sequence"/>
</dbReference>
<evidence type="ECO:0000313" key="3">
    <source>
        <dbReference type="Proteomes" id="UP000308054"/>
    </source>
</evidence>
<keyword evidence="3" id="KW-1185">Reference proteome</keyword>
<dbReference type="EMBL" id="SRXW01000009">
    <property type="protein sequence ID" value="TGY87088.1"/>
    <property type="molecule type" value="Genomic_DNA"/>
</dbReference>
<sequence>MGLDRRATAVMRRRKRVIGVGLLGIGLALFGAVFTPQDRLIWNRTGSAPQGLYWLSDEPFTLGRWVVVSARSDDAQWAQTQGFVGRDWPLLKQIAGLPGDEICRWDTQLLINGKVGGEARLRDSSGRDLPSWEGCMVLGQDQLFLMNAHPDSLDGRYFGPVEIHDLVGVARLILAWR</sequence>